<evidence type="ECO:0000256" key="1">
    <source>
        <dbReference type="SAM" id="MobiDB-lite"/>
    </source>
</evidence>
<feature type="non-terminal residue" evidence="2">
    <location>
        <position position="1"/>
    </location>
</feature>
<dbReference type="AlphaFoldDB" id="A0A0K2VG17"/>
<organism evidence="2">
    <name type="scientific">Lepeophtheirus salmonis</name>
    <name type="common">Salmon louse</name>
    <name type="synonym">Caligus salmonis</name>
    <dbReference type="NCBI Taxonomy" id="72036"/>
    <lineage>
        <taxon>Eukaryota</taxon>
        <taxon>Metazoa</taxon>
        <taxon>Ecdysozoa</taxon>
        <taxon>Arthropoda</taxon>
        <taxon>Crustacea</taxon>
        <taxon>Multicrustacea</taxon>
        <taxon>Hexanauplia</taxon>
        <taxon>Copepoda</taxon>
        <taxon>Siphonostomatoida</taxon>
        <taxon>Caligidae</taxon>
        <taxon>Lepeophtheirus</taxon>
    </lineage>
</organism>
<proteinExistence type="predicted"/>
<accession>A0A0K2VG17</accession>
<protein>
    <submittedName>
        <fullName evidence="2">Uncharacterized protein</fullName>
    </submittedName>
</protein>
<reference evidence="2" key="1">
    <citation type="submission" date="2014-05" db="EMBL/GenBank/DDBJ databases">
        <authorList>
            <person name="Chronopoulou M."/>
        </authorList>
    </citation>
    <scope>NUCLEOTIDE SEQUENCE</scope>
    <source>
        <tissue evidence="2">Whole organism</tissue>
    </source>
</reference>
<feature type="region of interest" description="Disordered" evidence="1">
    <location>
        <begin position="54"/>
        <end position="74"/>
    </location>
</feature>
<dbReference type="EMBL" id="HACA01032023">
    <property type="protein sequence ID" value="CDW49384.1"/>
    <property type="molecule type" value="Transcribed_RNA"/>
</dbReference>
<sequence>RIHYPAQEKEVVGHTEPRRVQDFLNLFRRRVWGRKSSTSAESETSYIISMISETPKSRKVGPKKRKHLNLSPMG</sequence>
<name>A0A0K2VG17_LEPSM</name>
<feature type="compositionally biased region" description="Basic residues" evidence="1">
    <location>
        <begin position="57"/>
        <end position="68"/>
    </location>
</feature>
<evidence type="ECO:0000313" key="2">
    <source>
        <dbReference type="EMBL" id="CDW49384.1"/>
    </source>
</evidence>